<evidence type="ECO:0000256" key="4">
    <source>
        <dbReference type="ARBA" id="ARBA00014213"/>
    </source>
</evidence>
<keyword evidence="5" id="KW-0813">Transport</keyword>
<comment type="caution">
    <text evidence="13">The sequence shown here is derived from an EMBL/GenBank/DDBJ whole genome shotgun (WGS) entry which is preliminary data.</text>
</comment>
<evidence type="ECO:0000256" key="9">
    <source>
        <dbReference type="ARBA" id="ARBA00022989"/>
    </source>
</evidence>
<organism evidence="13 14">
    <name type="scientific">Methylobacter tundripaludum</name>
    <dbReference type="NCBI Taxonomy" id="173365"/>
    <lineage>
        <taxon>Bacteria</taxon>
        <taxon>Pseudomonadati</taxon>
        <taxon>Pseudomonadota</taxon>
        <taxon>Gammaproteobacteria</taxon>
        <taxon>Methylococcales</taxon>
        <taxon>Methylococcaceae</taxon>
        <taxon>Methylobacter</taxon>
    </lineage>
</organism>
<keyword evidence="7" id="KW-0997">Cell inner membrane</keyword>
<comment type="subcellular location">
    <subcellularLocation>
        <location evidence="2">Cell inner membrane</location>
        <topology evidence="2">Multi-pass membrane protein</topology>
    </subcellularLocation>
</comment>
<name>A0A2S6H7Z1_9GAMM</name>
<sequence length="379" mass="41977">MEANWAKGHKMGRRKLITVLDKLIAMDLLKTLMAVWSVIVVIIVSRQFIRILDKAIQGQVSNETLLTVLGLKTIIASATFLPAALFMAVLMVMGRMYRDQEMSAVASAGGGAGTVYRAIFLMIFPLSVSAAGLSFYISPWAEAKMELLMHEDKESSDVRGVAAGKFSEYSQGDLVFYVEKIDDDKKMYQVFVQHRQGNRLAIINAEVGTMKDLPDGRYVVLENGERIQGQPGALDYVVEQFSEYAVRMETKEATAVKLGKESAASDQLISSGEVTDIAELQRRFSVPMGVMLLSFIAVPLAQMSPRGGVYGNMLAGFLIYFSYGNLIRVSQSWVMNQTIPAWLGAFGVNTLLLVIGGILLARLYGWRWLFMQVKAMVHK</sequence>
<evidence type="ECO:0000256" key="12">
    <source>
        <dbReference type="SAM" id="Phobius"/>
    </source>
</evidence>
<protein>
    <recommendedName>
        <fullName evidence="4">Lipopolysaccharide export system permease protein LptF</fullName>
    </recommendedName>
</protein>
<feature type="transmembrane region" description="Helical" evidence="12">
    <location>
        <begin position="65"/>
        <end position="94"/>
    </location>
</feature>
<dbReference type="InterPro" id="IPR030922">
    <property type="entry name" value="LptF"/>
</dbReference>
<evidence type="ECO:0000256" key="1">
    <source>
        <dbReference type="ARBA" id="ARBA00002265"/>
    </source>
</evidence>
<dbReference type="Proteomes" id="UP000238071">
    <property type="component" value="Unassembled WGS sequence"/>
</dbReference>
<feature type="transmembrane region" description="Helical" evidence="12">
    <location>
        <begin position="23"/>
        <end position="44"/>
    </location>
</feature>
<feature type="transmembrane region" description="Helical" evidence="12">
    <location>
        <begin position="284"/>
        <end position="303"/>
    </location>
</feature>
<dbReference type="EMBL" id="PTIY01000001">
    <property type="protein sequence ID" value="PPK73516.1"/>
    <property type="molecule type" value="Genomic_DNA"/>
</dbReference>
<evidence type="ECO:0000256" key="11">
    <source>
        <dbReference type="ARBA" id="ARBA00026081"/>
    </source>
</evidence>
<dbReference type="NCBIfam" id="TIGR04407">
    <property type="entry name" value="LptF_YjgP"/>
    <property type="match status" value="1"/>
</dbReference>
<gene>
    <name evidence="13" type="ORF">B0F88_10144</name>
</gene>
<evidence type="ECO:0000313" key="13">
    <source>
        <dbReference type="EMBL" id="PPK73516.1"/>
    </source>
</evidence>
<reference evidence="13 14" key="1">
    <citation type="submission" date="2018-02" db="EMBL/GenBank/DDBJ databases">
        <title>Subsurface microbial communities from deep shales in Ohio and West Virginia, USA.</title>
        <authorList>
            <person name="Wrighton K."/>
        </authorList>
    </citation>
    <scope>NUCLEOTIDE SEQUENCE [LARGE SCALE GENOMIC DNA]</scope>
    <source>
        <strain evidence="13 14">OWC-G53F</strain>
    </source>
</reference>
<comment type="subunit">
    <text evidence="11">Component of the lipopolysaccharide transport and assembly complex. The LptBFG transporter is composed of two ATP-binding proteins (LptB) and two transmembrane proteins (LptF and LptG).</text>
</comment>
<keyword evidence="6" id="KW-1003">Cell membrane</keyword>
<keyword evidence="14" id="KW-1185">Reference proteome</keyword>
<evidence type="ECO:0000256" key="6">
    <source>
        <dbReference type="ARBA" id="ARBA00022475"/>
    </source>
</evidence>
<keyword evidence="9 12" id="KW-1133">Transmembrane helix</keyword>
<keyword evidence="8 12" id="KW-0812">Transmembrane</keyword>
<dbReference type="AlphaFoldDB" id="A0A2S6H7Z1"/>
<evidence type="ECO:0000256" key="3">
    <source>
        <dbReference type="ARBA" id="ARBA00007725"/>
    </source>
</evidence>
<comment type="similarity">
    <text evidence="3">Belongs to the LptF/LptG family.</text>
</comment>
<dbReference type="Pfam" id="PF03739">
    <property type="entry name" value="LptF_LptG"/>
    <property type="match status" value="1"/>
</dbReference>
<comment type="function">
    <text evidence="1">Part of the ABC transporter complex LptBFG involved in the translocation of lipopolysaccharide (LPS) from the inner membrane to the outer membrane.</text>
</comment>
<evidence type="ECO:0000256" key="2">
    <source>
        <dbReference type="ARBA" id="ARBA00004429"/>
    </source>
</evidence>
<feature type="transmembrane region" description="Helical" evidence="12">
    <location>
        <begin position="309"/>
        <end position="327"/>
    </location>
</feature>
<evidence type="ECO:0000256" key="10">
    <source>
        <dbReference type="ARBA" id="ARBA00023136"/>
    </source>
</evidence>
<evidence type="ECO:0000256" key="5">
    <source>
        <dbReference type="ARBA" id="ARBA00022448"/>
    </source>
</evidence>
<dbReference type="PANTHER" id="PTHR33529">
    <property type="entry name" value="SLR0882 PROTEIN-RELATED"/>
    <property type="match status" value="1"/>
</dbReference>
<evidence type="ECO:0000313" key="14">
    <source>
        <dbReference type="Proteomes" id="UP000238071"/>
    </source>
</evidence>
<keyword evidence="10 12" id="KW-0472">Membrane</keyword>
<proteinExistence type="inferred from homology"/>
<dbReference type="GO" id="GO:0015920">
    <property type="term" value="P:lipopolysaccharide transport"/>
    <property type="evidence" value="ECO:0007669"/>
    <property type="project" value="TreeGrafter"/>
</dbReference>
<evidence type="ECO:0000256" key="7">
    <source>
        <dbReference type="ARBA" id="ARBA00022519"/>
    </source>
</evidence>
<accession>A0A2S6H7Z1</accession>
<evidence type="ECO:0000256" key="8">
    <source>
        <dbReference type="ARBA" id="ARBA00022692"/>
    </source>
</evidence>
<dbReference type="PANTHER" id="PTHR33529:SF7">
    <property type="entry name" value="LIPOPOLYSACCHARIDE EXPORT SYSTEM PERMEASE PROTEIN LPTF"/>
    <property type="match status" value="1"/>
</dbReference>
<dbReference type="GO" id="GO:0043190">
    <property type="term" value="C:ATP-binding cassette (ABC) transporter complex"/>
    <property type="evidence" value="ECO:0007669"/>
    <property type="project" value="InterPro"/>
</dbReference>
<feature type="transmembrane region" description="Helical" evidence="12">
    <location>
        <begin position="114"/>
        <end position="137"/>
    </location>
</feature>
<dbReference type="GO" id="GO:0055085">
    <property type="term" value="P:transmembrane transport"/>
    <property type="evidence" value="ECO:0007669"/>
    <property type="project" value="InterPro"/>
</dbReference>
<dbReference type="InterPro" id="IPR005495">
    <property type="entry name" value="LptG/LptF_permease"/>
</dbReference>
<feature type="transmembrane region" description="Helical" evidence="12">
    <location>
        <begin position="339"/>
        <end position="361"/>
    </location>
</feature>